<feature type="region of interest" description="Disordered" evidence="1">
    <location>
        <begin position="158"/>
        <end position="229"/>
    </location>
</feature>
<feature type="compositionally biased region" description="Acidic residues" evidence="1">
    <location>
        <begin position="33"/>
        <end position="45"/>
    </location>
</feature>
<dbReference type="AlphaFoldDB" id="A0A167JD37"/>
<keyword evidence="3" id="KW-1185">Reference proteome</keyword>
<organism evidence="2 3">
    <name type="scientific">Calocera viscosa (strain TUFC12733)</name>
    <dbReference type="NCBI Taxonomy" id="1330018"/>
    <lineage>
        <taxon>Eukaryota</taxon>
        <taxon>Fungi</taxon>
        <taxon>Dikarya</taxon>
        <taxon>Basidiomycota</taxon>
        <taxon>Agaricomycotina</taxon>
        <taxon>Dacrymycetes</taxon>
        <taxon>Dacrymycetales</taxon>
        <taxon>Dacrymycetaceae</taxon>
        <taxon>Calocera</taxon>
    </lineage>
</organism>
<dbReference type="EMBL" id="KV417301">
    <property type="protein sequence ID" value="KZO93473.1"/>
    <property type="molecule type" value="Genomic_DNA"/>
</dbReference>
<evidence type="ECO:0008006" key="4">
    <source>
        <dbReference type="Google" id="ProtNLM"/>
    </source>
</evidence>
<feature type="compositionally biased region" description="Polar residues" evidence="1">
    <location>
        <begin position="92"/>
        <end position="102"/>
    </location>
</feature>
<feature type="compositionally biased region" description="Basic and acidic residues" evidence="1">
    <location>
        <begin position="189"/>
        <end position="204"/>
    </location>
</feature>
<evidence type="ECO:0000256" key="1">
    <source>
        <dbReference type="SAM" id="MobiDB-lite"/>
    </source>
</evidence>
<accession>A0A167JD37</accession>
<name>A0A167JD37_CALVF</name>
<feature type="region of interest" description="Disordered" evidence="1">
    <location>
        <begin position="14"/>
        <end position="105"/>
    </location>
</feature>
<sequence length="330" mass="36774">MSKTRALVTALRPPTHIMGLQHTTHISSPDSESSMEIDSDDESDFSENASHVANRPVTSPTVRKPSWLDGLGPPLRPTSTHGAGSRRGGDISTRTVSFQSRPSRGKPPLWIPGCSTCNKDNVKSECRAWPGRIACTTCYKRHRRCNLEETNSERKRFVTSEPMPSTVRRPHPRNSGIAPRPNRRSPSYDAHDLPMKRPDLKRAASPDPPMVVQSKRPRVVTTTQTRRGEPSTLAAAMAVHARLHRPLASGPVAIKKAMVVKKEEESDDEIQIIEPPSRPVLPSVTKQERTVITEMSNLRLKLKEVLGKEAFSMVDEAFRESERKMQDSFA</sequence>
<evidence type="ECO:0000313" key="3">
    <source>
        <dbReference type="Proteomes" id="UP000076738"/>
    </source>
</evidence>
<dbReference type="Proteomes" id="UP000076738">
    <property type="component" value="Unassembled WGS sequence"/>
</dbReference>
<evidence type="ECO:0000313" key="2">
    <source>
        <dbReference type="EMBL" id="KZO93473.1"/>
    </source>
</evidence>
<dbReference type="OrthoDB" id="10648071at2759"/>
<proteinExistence type="predicted"/>
<protein>
    <recommendedName>
        <fullName evidence="4">Zn(2)-C6 fungal-type domain-containing protein</fullName>
    </recommendedName>
</protein>
<reference evidence="2 3" key="1">
    <citation type="journal article" date="2016" name="Mol. Biol. Evol.">
        <title>Comparative Genomics of Early-Diverging Mushroom-Forming Fungi Provides Insights into the Origins of Lignocellulose Decay Capabilities.</title>
        <authorList>
            <person name="Nagy L.G."/>
            <person name="Riley R."/>
            <person name="Tritt A."/>
            <person name="Adam C."/>
            <person name="Daum C."/>
            <person name="Floudas D."/>
            <person name="Sun H."/>
            <person name="Yadav J.S."/>
            <person name="Pangilinan J."/>
            <person name="Larsson K.H."/>
            <person name="Matsuura K."/>
            <person name="Barry K."/>
            <person name="Labutti K."/>
            <person name="Kuo R."/>
            <person name="Ohm R.A."/>
            <person name="Bhattacharya S.S."/>
            <person name="Shirouzu T."/>
            <person name="Yoshinaga Y."/>
            <person name="Martin F.M."/>
            <person name="Grigoriev I.V."/>
            <person name="Hibbett D.S."/>
        </authorList>
    </citation>
    <scope>NUCLEOTIDE SEQUENCE [LARGE SCALE GENOMIC DNA]</scope>
    <source>
        <strain evidence="2 3">TUFC12733</strain>
    </source>
</reference>
<gene>
    <name evidence="2" type="ORF">CALVIDRAFT_600689</name>
</gene>